<sequence length="386" mass="43557">MAITRKLISPAEAQTPRSVYVHVPFCLRRCGYCNFTLVAGRDDLIDDYLQAIEREMRTLDAPHEVDTIFYGGGTPTHLPTPQLEQLLKLTIERFPPAPGYEWSVEANPADLSDEKLDLLSHYGVNRISLGVQSFRDAKLELLERDHRAADAIDAAQRVRATFARLAIDLIFAAPGETVDMWRDDVRQAIDLGADHLSTYGLTFEKGTTFWNRLLHDDLEEVDEVTQREQYLAGIEMATAAGFEHYEVSNFARPDCRCAHNENYWLGGGYYAFGPGAARYVGGRRETNHRSTTRYIQKMLAGESPVAEWEELTPEEIARERLIFGMRRLEGIDPADFAAATGFEVDQLAGQQLNDLESHGLIERSPERIRLTRAGLLVSDSIWPELL</sequence>
<dbReference type="PANTHER" id="PTHR13932:SF5">
    <property type="entry name" value="RADICAL S-ADENOSYL METHIONINE DOMAIN-CONTAINING PROTEIN 1, MITOCHONDRIAL"/>
    <property type="match status" value="1"/>
</dbReference>
<dbReference type="SUPFAM" id="SSF102114">
    <property type="entry name" value="Radical SAM enzymes"/>
    <property type="match status" value="1"/>
</dbReference>
<keyword evidence="5" id="KW-1185">Reference proteome</keyword>
<protein>
    <recommendedName>
        <fullName evidence="2">Heme chaperone HemW</fullName>
    </recommendedName>
</protein>
<dbReference type="Gene3D" id="3.80.30.20">
    <property type="entry name" value="tm_1862 like domain"/>
    <property type="match status" value="1"/>
</dbReference>
<dbReference type="InterPro" id="IPR034505">
    <property type="entry name" value="Coproporphyrinogen-III_oxidase"/>
</dbReference>
<dbReference type="SFLD" id="SFLDF00562">
    <property type="entry name" value="HemN-like__clustered_with_heat"/>
    <property type="match status" value="1"/>
</dbReference>
<dbReference type="PANTHER" id="PTHR13932">
    <property type="entry name" value="COPROPORPHYRINIGEN III OXIDASE"/>
    <property type="match status" value="1"/>
</dbReference>
<comment type="similarity">
    <text evidence="1">Belongs to the anaerobic coproporphyrinogen-III oxidase family. HemW subfamily.</text>
</comment>
<feature type="domain" description="Radical SAM core" evidence="3">
    <location>
        <begin position="11"/>
        <end position="243"/>
    </location>
</feature>
<keyword evidence="2" id="KW-0479">Metal-binding</keyword>
<keyword evidence="2" id="KW-0949">S-adenosyl-L-methionine</keyword>
<keyword evidence="2" id="KW-0408">Iron</keyword>
<evidence type="ECO:0000256" key="1">
    <source>
        <dbReference type="ARBA" id="ARBA00006100"/>
    </source>
</evidence>
<keyword evidence="2" id="KW-0411">Iron-sulfur</keyword>
<comment type="subcellular location">
    <subcellularLocation>
        <location evidence="2">Cytoplasm</location>
    </subcellularLocation>
</comment>
<comment type="caution">
    <text evidence="4">The sequence shown here is derived from an EMBL/GenBank/DDBJ whole genome shotgun (WGS) entry which is preliminary data.</text>
</comment>
<dbReference type="SMART" id="SM00729">
    <property type="entry name" value="Elp3"/>
    <property type="match status" value="1"/>
</dbReference>
<evidence type="ECO:0000256" key="2">
    <source>
        <dbReference type="RuleBase" id="RU364116"/>
    </source>
</evidence>
<keyword evidence="2" id="KW-0349">Heme</keyword>
<evidence type="ECO:0000259" key="3">
    <source>
        <dbReference type="PROSITE" id="PS51918"/>
    </source>
</evidence>
<dbReference type="AlphaFoldDB" id="A0A9X1MPB3"/>
<dbReference type="PROSITE" id="PS51918">
    <property type="entry name" value="RADICAL_SAM"/>
    <property type="match status" value="1"/>
</dbReference>
<dbReference type="GO" id="GO:0046872">
    <property type="term" value="F:metal ion binding"/>
    <property type="evidence" value="ECO:0007669"/>
    <property type="project" value="UniProtKB-UniRule"/>
</dbReference>
<evidence type="ECO:0000313" key="5">
    <source>
        <dbReference type="Proteomes" id="UP001139103"/>
    </source>
</evidence>
<dbReference type="Proteomes" id="UP001139103">
    <property type="component" value="Unassembled WGS sequence"/>
</dbReference>
<evidence type="ECO:0000313" key="4">
    <source>
        <dbReference type="EMBL" id="MCC9629885.1"/>
    </source>
</evidence>
<dbReference type="InterPro" id="IPR058240">
    <property type="entry name" value="rSAM_sf"/>
</dbReference>
<reference evidence="4" key="1">
    <citation type="submission" date="2021-11" db="EMBL/GenBank/DDBJ databases">
        <title>Genome sequence.</title>
        <authorList>
            <person name="Sun Q."/>
        </authorList>
    </citation>
    <scope>NUCLEOTIDE SEQUENCE</scope>
    <source>
        <strain evidence="4">JC732</strain>
    </source>
</reference>
<dbReference type="Pfam" id="PF06969">
    <property type="entry name" value="HemN_C"/>
    <property type="match status" value="1"/>
</dbReference>
<dbReference type="SFLD" id="SFLDG01082">
    <property type="entry name" value="B12-binding_domain_containing"/>
    <property type="match status" value="1"/>
</dbReference>
<comment type="function">
    <text evidence="2">Probably acts as a heme chaperone, transferring heme to an unknown acceptor. Binds one molecule of heme per monomer, possibly covalently. Binds 1 [4Fe-4S] cluster. The cluster is coordinated with 3 cysteines and an exchangeable S-adenosyl-L-methionine.</text>
</comment>
<dbReference type="InterPro" id="IPR004559">
    <property type="entry name" value="HemW-like"/>
</dbReference>
<accession>A0A9X1MPB3</accession>
<dbReference type="GO" id="GO:0005737">
    <property type="term" value="C:cytoplasm"/>
    <property type="evidence" value="ECO:0007669"/>
    <property type="project" value="UniProtKB-SubCell"/>
</dbReference>
<dbReference type="SFLD" id="SFLDF00288">
    <property type="entry name" value="HemN-like__clustered_with_nucl"/>
    <property type="match status" value="1"/>
</dbReference>
<dbReference type="InterPro" id="IPR010723">
    <property type="entry name" value="HemN_C"/>
</dbReference>
<dbReference type="EMBL" id="JAJKFT010000010">
    <property type="protein sequence ID" value="MCC9629885.1"/>
    <property type="molecule type" value="Genomic_DNA"/>
</dbReference>
<dbReference type="SFLD" id="SFLDS00029">
    <property type="entry name" value="Radical_SAM"/>
    <property type="match status" value="2"/>
</dbReference>
<dbReference type="GO" id="GO:0004109">
    <property type="term" value="F:coproporphyrinogen oxidase activity"/>
    <property type="evidence" value="ECO:0007669"/>
    <property type="project" value="InterPro"/>
</dbReference>
<dbReference type="CDD" id="cd01335">
    <property type="entry name" value="Radical_SAM"/>
    <property type="match status" value="1"/>
</dbReference>
<dbReference type="NCBIfam" id="TIGR00539">
    <property type="entry name" value="hemN_rel"/>
    <property type="match status" value="1"/>
</dbReference>
<name>A0A9X1MPB3_9BACT</name>
<gene>
    <name evidence="4" type="primary">hemW</name>
    <name evidence="4" type="ORF">LOC68_15955</name>
</gene>
<dbReference type="GO" id="GO:0051539">
    <property type="term" value="F:4 iron, 4 sulfur cluster binding"/>
    <property type="evidence" value="ECO:0007669"/>
    <property type="project" value="UniProtKB-UniRule"/>
</dbReference>
<dbReference type="Pfam" id="PF04055">
    <property type="entry name" value="Radical_SAM"/>
    <property type="match status" value="1"/>
</dbReference>
<proteinExistence type="inferred from homology"/>
<keyword evidence="2" id="KW-0963">Cytoplasm</keyword>
<dbReference type="SFLD" id="SFLDG01065">
    <property type="entry name" value="anaerobic_coproporphyrinogen-I"/>
    <property type="match status" value="2"/>
</dbReference>
<keyword evidence="2" id="KW-0143">Chaperone</keyword>
<dbReference type="GO" id="GO:0006779">
    <property type="term" value="P:porphyrin-containing compound biosynthetic process"/>
    <property type="evidence" value="ECO:0007669"/>
    <property type="project" value="InterPro"/>
</dbReference>
<dbReference type="RefSeq" id="WP_230220542.1">
    <property type="nucleotide sequence ID" value="NZ_JAJKFT010000010.1"/>
</dbReference>
<dbReference type="InterPro" id="IPR023404">
    <property type="entry name" value="rSAM_horseshoe"/>
</dbReference>
<dbReference type="InterPro" id="IPR006638">
    <property type="entry name" value="Elp3/MiaA/NifB-like_rSAM"/>
</dbReference>
<organism evidence="4 5">
    <name type="scientific">Blastopirellula sediminis</name>
    <dbReference type="NCBI Taxonomy" id="2894196"/>
    <lineage>
        <taxon>Bacteria</taxon>
        <taxon>Pseudomonadati</taxon>
        <taxon>Planctomycetota</taxon>
        <taxon>Planctomycetia</taxon>
        <taxon>Pirellulales</taxon>
        <taxon>Pirellulaceae</taxon>
        <taxon>Blastopirellula</taxon>
    </lineage>
</organism>
<keyword evidence="2" id="KW-0004">4Fe-4S</keyword>
<dbReference type="InterPro" id="IPR007197">
    <property type="entry name" value="rSAM"/>
</dbReference>